<reference evidence="2" key="1">
    <citation type="submission" date="2021-02" db="EMBL/GenBank/DDBJ databases">
        <authorList>
            <person name="Nowell W R."/>
        </authorList>
    </citation>
    <scope>NUCLEOTIDE SEQUENCE</scope>
</reference>
<feature type="compositionally biased region" description="Basic and acidic residues" evidence="1">
    <location>
        <begin position="21"/>
        <end position="30"/>
    </location>
</feature>
<proteinExistence type="predicted"/>
<evidence type="ECO:0000313" key="3">
    <source>
        <dbReference type="EMBL" id="CAF4321436.1"/>
    </source>
</evidence>
<evidence type="ECO:0000256" key="1">
    <source>
        <dbReference type="SAM" id="MobiDB-lite"/>
    </source>
</evidence>
<evidence type="ECO:0000313" key="4">
    <source>
        <dbReference type="Proteomes" id="UP000677228"/>
    </source>
</evidence>
<accession>A0A8S2FQ28</accession>
<comment type="caution">
    <text evidence="2">The sequence shown here is derived from an EMBL/GenBank/DDBJ whole genome shotgun (WGS) entry which is preliminary data.</text>
</comment>
<organism evidence="2 4">
    <name type="scientific">Didymodactylos carnosus</name>
    <dbReference type="NCBI Taxonomy" id="1234261"/>
    <lineage>
        <taxon>Eukaryota</taxon>
        <taxon>Metazoa</taxon>
        <taxon>Spiralia</taxon>
        <taxon>Gnathifera</taxon>
        <taxon>Rotifera</taxon>
        <taxon>Eurotatoria</taxon>
        <taxon>Bdelloidea</taxon>
        <taxon>Philodinida</taxon>
        <taxon>Philodinidae</taxon>
        <taxon>Didymodactylos</taxon>
    </lineage>
</organism>
<dbReference type="Proteomes" id="UP000677228">
    <property type="component" value="Unassembled WGS sequence"/>
</dbReference>
<dbReference type="Proteomes" id="UP000682733">
    <property type="component" value="Unassembled WGS sequence"/>
</dbReference>
<sequence length="102" mass="11575">MKKALATAKYSDASMGQYSEKAAKDEEKQTHGFNKRKRYESNLGDLKREKEKQLKLFEQLTSKMMDLDKNSGGEYVQENSSYTAWPANGPSSGERAQIFVLT</sequence>
<dbReference type="AlphaFoldDB" id="A0A8S2FQ28"/>
<feature type="region of interest" description="Disordered" evidence="1">
    <location>
        <begin position="1"/>
        <end position="45"/>
    </location>
</feature>
<gene>
    <name evidence="2" type="ORF">OVA965_LOCUS38411</name>
    <name evidence="3" type="ORF">TMI583_LOCUS39597</name>
</gene>
<name>A0A8S2FQ28_9BILA</name>
<dbReference type="EMBL" id="CAJNOK010037875">
    <property type="protein sequence ID" value="CAF1534092.1"/>
    <property type="molecule type" value="Genomic_DNA"/>
</dbReference>
<evidence type="ECO:0000313" key="2">
    <source>
        <dbReference type="EMBL" id="CAF1534092.1"/>
    </source>
</evidence>
<dbReference type="EMBL" id="CAJOBA010060141">
    <property type="protein sequence ID" value="CAF4321436.1"/>
    <property type="molecule type" value="Genomic_DNA"/>
</dbReference>
<protein>
    <submittedName>
        <fullName evidence="2">Uncharacterized protein</fullName>
    </submittedName>
</protein>